<accession>A0A086JDP5</accession>
<name>A0A086JDP5_TOXGO</name>
<gene>
    <name evidence="2" type="ORF">TGP89_420910</name>
</gene>
<comment type="caution">
    <text evidence="2">The sequence shown here is derived from an EMBL/GenBank/DDBJ whole genome shotgun (WGS) entry which is preliminary data.</text>
</comment>
<dbReference type="Proteomes" id="UP000028828">
    <property type="component" value="Unassembled WGS sequence"/>
</dbReference>
<proteinExistence type="predicted"/>
<reference evidence="2 3" key="1">
    <citation type="submission" date="2014-03" db="EMBL/GenBank/DDBJ databases">
        <authorList>
            <person name="Sibley D."/>
            <person name="Venepally P."/>
            <person name="Karamycheva S."/>
            <person name="Hadjithomas M."/>
            <person name="Khan A."/>
            <person name="Brunk B."/>
            <person name="Roos D."/>
            <person name="Caler E."/>
            <person name="Lorenzi H."/>
        </authorList>
    </citation>
    <scope>NUCLEOTIDE SEQUENCE [LARGE SCALE GENOMIC DNA]</scope>
    <source>
        <strain evidence="3">p89</strain>
    </source>
</reference>
<dbReference type="AlphaFoldDB" id="A0A086JDP5"/>
<dbReference type="VEuPathDB" id="ToxoDB:TGP89_420910"/>
<evidence type="ECO:0000313" key="2">
    <source>
        <dbReference type="EMBL" id="KFG30263.1"/>
    </source>
</evidence>
<sequence length="110" mass="12821">MQSRISRPVVMMQSSARKLTLKDIRRRGARSMHRWTSISLAKPAEYMGVLLLERRQTERILAFHAHTEMHHPTQKRDSQPAEGDLQMYRESDIMGVDQRNTGKKAQVLHL</sequence>
<evidence type="ECO:0000313" key="3">
    <source>
        <dbReference type="Proteomes" id="UP000028828"/>
    </source>
</evidence>
<protein>
    <submittedName>
        <fullName evidence="2">Uncharacterized protein</fullName>
    </submittedName>
</protein>
<organism evidence="2 3">
    <name type="scientific">Toxoplasma gondii p89</name>
    <dbReference type="NCBI Taxonomy" id="943119"/>
    <lineage>
        <taxon>Eukaryota</taxon>
        <taxon>Sar</taxon>
        <taxon>Alveolata</taxon>
        <taxon>Apicomplexa</taxon>
        <taxon>Conoidasida</taxon>
        <taxon>Coccidia</taxon>
        <taxon>Eucoccidiorida</taxon>
        <taxon>Eimeriorina</taxon>
        <taxon>Sarcocystidae</taxon>
        <taxon>Toxoplasma</taxon>
    </lineage>
</organism>
<dbReference type="EMBL" id="AEYI02002081">
    <property type="protein sequence ID" value="KFG30263.1"/>
    <property type="molecule type" value="Genomic_DNA"/>
</dbReference>
<feature type="region of interest" description="Disordered" evidence="1">
    <location>
        <begin position="66"/>
        <end position="85"/>
    </location>
</feature>
<feature type="compositionally biased region" description="Basic and acidic residues" evidence="1">
    <location>
        <begin position="66"/>
        <end position="79"/>
    </location>
</feature>
<evidence type="ECO:0000256" key="1">
    <source>
        <dbReference type="SAM" id="MobiDB-lite"/>
    </source>
</evidence>